<dbReference type="PROSITE" id="PS52015">
    <property type="entry name" value="TONB_CTD"/>
    <property type="match status" value="1"/>
</dbReference>
<dbReference type="InterPro" id="IPR037682">
    <property type="entry name" value="TonB_C"/>
</dbReference>
<reference evidence="12" key="1">
    <citation type="submission" date="2019-04" db="EMBL/GenBank/DDBJ databases">
        <title>Evolution of Biomass-Degrading Anaerobic Consortia Revealed by Metagenomics.</title>
        <authorList>
            <person name="Peng X."/>
        </authorList>
    </citation>
    <scope>NUCLEOTIDE SEQUENCE</scope>
    <source>
        <strain evidence="12">SIG240</strain>
    </source>
</reference>
<organism evidence="12 13">
    <name type="scientific">Selenomonas ruminantium</name>
    <dbReference type="NCBI Taxonomy" id="971"/>
    <lineage>
        <taxon>Bacteria</taxon>
        <taxon>Bacillati</taxon>
        <taxon>Bacillota</taxon>
        <taxon>Negativicutes</taxon>
        <taxon>Selenomonadales</taxon>
        <taxon>Selenomonadaceae</taxon>
        <taxon>Selenomonas</taxon>
    </lineage>
</organism>
<feature type="compositionally biased region" description="Low complexity" evidence="10">
    <location>
        <begin position="99"/>
        <end position="113"/>
    </location>
</feature>
<dbReference type="Pfam" id="PF03544">
    <property type="entry name" value="TonB_C"/>
    <property type="match status" value="1"/>
</dbReference>
<accession>A0A927WSG7</accession>
<feature type="domain" description="TonB C-terminal" evidence="11">
    <location>
        <begin position="181"/>
        <end position="268"/>
    </location>
</feature>
<feature type="region of interest" description="Disordered" evidence="10">
    <location>
        <begin position="86"/>
        <end position="113"/>
    </location>
</feature>
<dbReference type="SUPFAM" id="SSF74653">
    <property type="entry name" value="TolA/TonB C-terminal domain"/>
    <property type="match status" value="1"/>
</dbReference>
<dbReference type="InterPro" id="IPR006260">
    <property type="entry name" value="TonB/TolA_C"/>
</dbReference>
<evidence type="ECO:0000256" key="10">
    <source>
        <dbReference type="SAM" id="MobiDB-lite"/>
    </source>
</evidence>
<feature type="compositionally biased region" description="Low complexity" evidence="10">
    <location>
        <begin position="125"/>
        <end position="142"/>
    </location>
</feature>
<evidence type="ECO:0000256" key="9">
    <source>
        <dbReference type="ARBA" id="ARBA00023136"/>
    </source>
</evidence>
<dbReference type="EMBL" id="SVBY01000056">
    <property type="protein sequence ID" value="MBE6093117.1"/>
    <property type="molecule type" value="Genomic_DNA"/>
</dbReference>
<name>A0A927WSG7_SELRU</name>
<keyword evidence="5" id="KW-0997">Cell inner membrane</keyword>
<keyword evidence="3" id="KW-0813">Transport</keyword>
<evidence type="ECO:0000256" key="4">
    <source>
        <dbReference type="ARBA" id="ARBA00022475"/>
    </source>
</evidence>
<feature type="compositionally biased region" description="Low complexity" evidence="10">
    <location>
        <begin position="154"/>
        <end position="172"/>
    </location>
</feature>
<keyword evidence="9" id="KW-0472">Membrane</keyword>
<dbReference type="AlphaFoldDB" id="A0A927WSG7"/>
<dbReference type="NCBIfam" id="TIGR01352">
    <property type="entry name" value="tonB_Cterm"/>
    <property type="match status" value="1"/>
</dbReference>
<comment type="similarity">
    <text evidence="2">Belongs to the TonB family.</text>
</comment>
<feature type="region of interest" description="Disordered" evidence="10">
    <location>
        <begin position="125"/>
        <end position="178"/>
    </location>
</feature>
<gene>
    <name evidence="12" type="ORF">E7201_08160</name>
</gene>
<evidence type="ECO:0000313" key="12">
    <source>
        <dbReference type="EMBL" id="MBE6093117.1"/>
    </source>
</evidence>
<evidence type="ECO:0000256" key="6">
    <source>
        <dbReference type="ARBA" id="ARBA00022692"/>
    </source>
</evidence>
<evidence type="ECO:0000256" key="7">
    <source>
        <dbReference type="ARBA" id="ARBA00022927"/>
    </source>
</evidence>
<dbReference type="Proteomes" id="UP000761380">
    <property type="component" value="Unassembled WGS sequence"/>
</dbReference>
<dbReference type="GO" id="GO:0015031">
    <property type="term" value="P:protein transport"/>
    <property type="evidence" value="ECO:0007669"/>
    <property type="project" value="UniProtKB-KW"/>
</dbReference>
<evidence type="ECO:0000256" key="8">
    <source>
        <dbReference type="ARBA" id="ARBA00022989"/>
    </source>
</evidence>
<dbReference type="PROSITE" id="PS51257">
    <property type="entry name" value="PROKAR_LIPOPROTEIN"/>
    <property type="match status" value="1"/>
</dbReference>
<keyword evidence="4" id="KW-1003">Cell membrane</keyword>
<evidence type="ECO:0000256" key="3">
    <source>
        <dbReference type="ARBA" id="ARBA00022448"/>
    </source>
</evidence>
<proteinExistence type="inferred from homology"/>
<dbReference type="GO" id="GO:0031992">
    <property type="term" value="F:energy transducer activity"/>
    <property type="evidence" value="ECO:0007669"/>
    <property type="project" value="TreeGrafter"/>
</dbReference>
<dbReference type="GO" id="GO:0098797">
    <property type="term" value="C:plasma membrane protein complex"/>
    <property type="evidence" value="ECO:0007669"/>
    <property type="project" value="TreeGrafter"/>
</dbReference>
<evidence type="ECO:0000313" key="13">
    <source>
        <dbReference type="Proteomes" id="UP000761380"/>
    </source>
</evidence>
<keyword evidence="6" id="KW-0812">Transmembrane</keyword>
<keyword evidence="7" id="KW-0653">Protein transport</keyword>
<keyword evidence="8" id="KW-1133">Transmembrane helix</keyword>
<evidence type="ECO:0000256" key="2">
    <source>
        <dbReference type="ARBA" id="ARBA00006555"/>
    </source>
</evidence>
<dbReference type="PANTHER" id="PTHR33446:SF2">
    <property type="entry name" value="PROTEIN TONB"/>
    <property type="match status" value="1"/>
</dbReference>
<protein>
    <submittedName>
        <fullName evidence="12">Energy transducer TonB</fullName>
    </submittedName>
</protein>
<sequence length="268" mass="27316">MRRRMMIQIRMPALIRQPWMMSCLLHGVVILGACALFSGTDWQVDAKPPAEVVMEVAAEDLPERSVPQTVSLNPFAKESVWEKLAAPVQEQSSAEPLNPAGAESPAGEAATGSAAMLDATEAADGDGVTAAGSGSTAVAGGRAASGGDNGNYESAAADSTAQAAEPAPAPVSTAPAESTASVASRFAARVEANKEYPYMAVKRGQSGVVSVTVTLSAEGALESSYISASSGVSVLDNAALQAVRNSCPFGHGAGRSLTLTVPIHFDLQ</sequence>
<evidence type="ECO:0000256" key="5">
    <source>
        <dbReference type="ARBA" id="ARBA00022519"/>
    </source>
</evidence>
<dbReference type="GO" id="GO:0055085">
    <property type="term" value="P:transmembrane transport"/>
    <property type="evidence" value="ECO:0007669"/>
    <property type="project" value="InterPro"/>
</dbReference>
<evidence type="ECO:0000256" key="1">
    <source>
        <dbReference type="ARBA" id="ARBA00004383"/>
    </source>
</evidence>
<comment type="caution">
    <text evidence="12">The sequence shown here is derived from an EMBL/GenBank/DDBJ whole genome shotgun (WGS) entry which is preliminary data.</text>
</comment>
<evidence type="ECO:0000259" key="11">
    <source>
        <dbReference type="PROSITE" id="PS52015"/>
    </source>
</evidence>
<dbReference type="InterPro" id="IPR051045">
    <property type="entry name" value="TonB-dependent_transducer"/>
</dbReference>
<dbReference type="Gene3D" id="3.30.1150.10">
    <property type="match status" value="1"/>
</dbReference>
<comment type="subcellular location">
    <subcellularLocation>
        <location evidence="1">Cell inner membrane</location>
        <topology evidence="1">Single-pass membrane protein</topology>
        <orientation evidence="1">Periplasmic side</orientation>
    </subcellularLocation>
</comment>
<dbReference type="PANTHER" id="PTHR33446">
    <property type="entry name" value="PROTEIN TONB-RELATED"/>
    <property type="match status" value="1"/>
</dbReference>